<sequence length="196" mass="21366">MAAAAPIALIVGLGNPGDRYTQTRHNAGFWFVEELARRYGGSFRSEAKFQGETARIVVGGQDCHLLKPMTFMNRSGASVAALARFYRIPPEQILIAHDEIDLPPGQVKMKLSGGHGGHNGLRDIIQVLGSRDFWRLRIGVGHPGQKEQVVGYVLGRASAAEQPLIDTCNDLAADQAERLLAGDFERAMQTLHSHKA</sequence>
<dbReference type="HAMAP" id="MF_00083">
    <property type="entry name" value="Pept_tRNA_hydro_bact"/>
    <property type="match status" value="1"/>
</dbReference>
<feature type="binding site" evidence="7">
    <location>
        <position position="73"/>
    </location>
    <ligand>
        <name>tRNA</name>
        <dbReference type="ChEBI" id="CHEBI:17843"/>
    </ligand>
</feature>
<feature type="binding site" evidence="7">
    <location>
        <position position="71"/>
    </location>
    <ligand>
        <name>tRNA</name>
        <dbReference type="ChEBI" id="CHEBI:17843"/>
    </ligand>
</feature>
<reference evidence="11" key="1">
    <citation type="submission" date="2017-05" db="EMBL/GenBank/DDBJ databases">
        <authorList>
            <person name="Sharma S."/>
            <person name="Sidhu C."/>
            <person name="Pinnaka A.K."/>
        </authorList>
    </citation>
    <scope>NUCLEOTIDE SEQUENCE [LARGE SCALE GENOMIC DNA]</scope>
    <source>
        <strain evidence="11">AK93</strain>
    </source>
</reference>
<comment type="function">
    <text evidence="7">Catalyzes the release of premature peptidyl moieties from peptidyl-tRNA molecules trapped in stalled 50S ribosomal subunits, and thus maintains levels of free tRNAs and 50S ribosomes.</text>
</comment>
<dbReference type="PROSITE" id="PS01195">
    <property type="entry name" value="PEPT_TRNA_HYDROL_1"/>
    <property type="match status" value="1"/>
</dbReference>
<evidence type="ECO:0000313" key="10">
    <source>
        <dbReference type="EMBL" id="RFA39428.1"/>
    </source>
</evidence>
<dbReference type="EC" id="3.1.1.29" evidence="1 7"/>
<evidence type="ECO:0000256" key="6">
    <source>
        <dbReference type="ARBA" id="ARBA00050038"/>
    </source>
</evidence>
<dbReference type="InterPro" id="IPR001328">
    <property type="entry name" value="Pept_tRNA_hydro"/>
</dbReference>
<dbReference type="EMBL" id="NFZW01000001">
    <property type="protein sequence ID" value="RFA39428.1"/>
    <property type="molecule type" value="Genomic_DNA"/>
</dbReference>
<feature type="binding site" evidence="7">
    <location>
        <position position="20"/>
    </location>
    <ligand>
        <name>tRNA</name>
        <dbReference type="ChEBI" id="CHEBI:17843"/>
    </ligand>
</feature>
<comment type="caution">
    <text evidence="10">The sequence shown here is derived from an EMBL/GenBank/DDBJ whole genome shotgun (WGS) entry which is preliminary data.</text>
</comment>
<dbReference type="Gene3D" id="3.40.50.1470">
    <property type="entry name" value="Peptidyl-tRNA hydrolase"/>
    <property type="match status" value="1"/>
</dbReference>
<feature type="site" description="Stabilizes the basic form of H active site to accept a proton" evidence="7">
    <location>
        <position position="98"/>
    </location>
</feature>
<evidence type="ECO:0000256" key="4">
    <source>
        <dbReference type="ARBA" id="ARBA00022884"/>
    </source>
</evidence>
<dbReference type="RefSeq" id="WP_116300618.1">
    <property type="nucleotide sequence ID" value="NZ_NFZV01000001.1"/>
</dbReference>
<comment type="function">
    <text evidence="7">Hydrolyzes ribosome-free peptidyl-tRNAs (with 1 or more amino acids incorporated), which drop off the ribosome during protein synthesis, or as a result of ribosome stalling.</text>
</comment>
<comment type="subunit">
    <text evidence="7">Monomer.</text>
</comment>
<accession>A0A3E0X319</accession>
<evidence type="ECO:0000313" key="11">
    <source>
        <dbReference type="Proteomes" id="UP000256763"/>
    </source>
</evidence>
<dbReference type="GO" id="GO:0072344">
    <property type="term" value="P:rescue of stalled ribosome"/>
    <property type="evidence" value="ECO:0007669"/>
    <property type="project" value="UniProtKB-UniRule"/>
</dbReference>
<evidence type="ECO:0000256" key="8">
    <source>
        <dbReference type="RuleBase" id="RU000673"/>
    </source>
</evidence>
<protein>
    <recommendedName>
        <fullName evidence="6 7">Peptidyl-tRNA hydrolase</fullName>
        <shortName evidence="7">Pth</shortName>
        <ecNumber evidence="1 7">3.1.1.29</ecNumber>
    </recommendedName>
</protein>
<feature type="active site" description="Proton acceptor" evidence="7">
    <location>
        <position position="25"/>
    </location>
</feature>
<dbReference type="Proteomes" id="UP000256763">
    <property type="component" value="Unassembled WGS sequence"/>
</dbReference>
<keyword evidence="7" id="KW-0963">Cytoplasm</keyword>
<dbReference type="OrthoDB" id="9800507at2"/>
<evidence type="ECO:0000256" key="5">
    <source>
        <dbReference type="ARBA" id="ARBA00038063"/>
    </source>
</evidence>
<dbReference type="FunFam" id="3.40.50.1470:FF:000001">
    <property type="entry name" value="Peptidyl-tRNA hydrolase"/>
    <property type="match status" value="1"/>
</dbReference>
<dbReference type="AlphaFoldDB" id="A0A3E0X319"/>
<dbReference type="InterPro" id="IPR018171">
    <property type="entry name" value="Pept_tRNA_hydro_CS"/>
</dbReference>
<keyword evidence="4 7" id="KW-0694">RNA-binding</keyword>
<keyword evidence="3 7" id="KW-0378">Hydrolase</keyword>
<name>A0A3E0X319_9GAMM</name>
<dbReference type="CDD" id="cd00462">
    <property type="entry name" value="PTH"/>
    <property type="match status" value="1"/>
</dbReference>
<dbReference type="GO" id="GO:0000049">
    <property type="term" value="F:tRNA binding"/>
    <property type="evidence" value="ECO:0007669"/>
    <property type="project" value="UniProtKB-UniRule"/>
</dbReference>
<evidence type="ECO:0000256" key="3">
    <source>
        <dbReference type="ARBA" id="ARBA00022801"/>
    </source>
</evidence>
<gene>
    <name evidence="7" type="primary">pth</name>
    <name evidence="10" type="ORF">CAL65_01105</name>
</gene>
<feature type="binding site" evidence="7">
    <location>
        <position position="119"/>
    </location>
    <ligand>
        <name>tRNA</name>
        <dbReference type="ChEBI" id="CHEBI:17843"/>
    </ligand>
</feature>
<feature type="site" description="Discriminates between blocked and unblocked aminoacyl-tRNA" evidence="7">
    <location>
        <position position="15"/>
    </location>
</feature>
<comment type="subcellular location">
    <subcellularLocation>
        <location evidence="7">Cytoplasm</location>
    </subcellularLocation>
</comment>
<comment type="catalytic activity">
    <reaction evidence="7 8">
        <text>an N-acyl-L-alpha-aminoacyl-tRNA + H2O = an N-acyl-L-amino acid + a tRNA + H(+)</text>
        <dbReference type="Rhea" id="RHEA:54448"/>
        <dbReference type="Rhea" id="RHEA-COMP:10123"/>
        <dbReference type="Rhea" id="RHEA-COMP:13883"/>
        <dbReference type="ChEBI" id="CHEBI:15377"/>
        <dbReference type="ChEBI" id="CHEBI:15378"/>
        <dbReference type="ChEBI" id="CHEBI:59874"/>
        <dbReference type="ChEBI" id="CHEBI:78442"/>
        <dbReference type="ChEBI" id="CHEBI:138191"/>
        <dbReference type="EC" id="3.1.1.29"/>
    </reaction>
</comment>
<evidence type="ECO:0000256" key="1">
    <source>
        <dbReference type="ARBA" id="ARBA00013260"/>
    </source>
</evidence>
<dbReference type="GO" id="GO:0005737">
    <property type="term" value="C:cytoplasm"/>
    <property type="evidence" value="ECO:0007669"/>
    <property type="project" value="UniProtKB-SubCell"/>
</dbReference>
<dbReference type="PROSITE" id="PS01196">
    <property type="entry name" value="PEPT_TRNA_HYDROL_2"/>
    <property type="match status" value="1"/>
</dbReference>
<proteinExistence type="inferred from homology"/>
<dbReference type="Pfam" id="PF01195">
    <property type="entry name" value="Pept_tRNA_hydro"/>
    <property type="match status" value="1"/>
</dbReference>
<keyword evidence="11" id="KW-1185">Reference proteome</keyword>
<dbReference type="PANTHER" id="PTHR17224">
    <property type="entry name" value="PEPTIDYL-TRNA HYDROLASE"/>
    <property type="match status" value="1"/>
</dbReference>
<dbReference type="GO" id="GO:0006515">
    <property type="term" value="P:protein quality control for misfolded or incompletely synthesized proteins"/>
    <property type="evidence" value="ECO:0007669"/>
    <property type="project" value="UniProtKB-UniRule"/>
</dbReference>
<organism evidence="10 11">
    <name type="scientific">Alkalilimnicola ehrlichii</name>
    <dbReference type="NCBI Taxonomy" id="351052"/>
    <lineage>
        <taxon>Bacteria</taxon>
        <taxon>Pseudomonadati</taxon>
        <taxon>Pseudomonadota</taxon>
        <taxon>Gammaproteobacteria</taxon>
        <taxon>Chromatiales</taxon>
        <taxon>Ectothiorhodospiraceae</taxon>
        <taxon>Alkalilimnicola</taxon>
    </lineage>
</organism>
<dbReference type="NCBIfam" id="TIGR00447">
    <property type="entry name" value="pth"/>
    <property type="match status" value="1"/>
</dbReference>
<dbReference type="InterPro" id="IPR036416">
    <property type="entry name" value="Pept_tRNA_hydro_sf"/>
</dbReference>
<evidence type="ECO:0000256" key="7">
    <source>
        <dbReference type="HAMAP-Rule" id="MF_00083"/>
    </source>
</evidence>
<dbReference type="PANTHER" id="PTHR17224:SF1">
    <property type="entry name" value="PEPTIDYL-TRNA HYDROLASE"/>
    <property type="match status" value="1"/>
</dbReference>
<dbReference type="GO" id="GO:0004045">
    <property type="term" value="F:peptidyl-tRNA hydrolase activity"/>
    <property type="evidence" value="ECO:0007669"/>
    <property type="project" value="UniProtKB-UniRule"/>
</dbReference>
<comment type="similarity">
    <text evidence="5 7 9">Belongs to the PTH family.</text>
</comment>
<dbReference type="SUPFAM" id="SSF53178">
    <property type="entry name" value="Peptidyl-tRNA hydrolase-like"/>
    <property type="match status" value="1"/>
</dbReference>
<evidence type="ECO:0000256" key="2">
    <source>
        <dbReference type="ARBA" id="ARBA00022555"/>
    </source>
</evidence>
<evidence type="ECO:0000256" key="9">
    <source>
        <dbReference type="RuleBase" id="RU004320"/>
    </source>
</evidence>
<keyword evidence="2 7" id="KW-0820">tRNA-binding</keyword>